<dbReference type="PANTHER" id="PTHR38133:SF1">
    <property type="entry name" value="SLR1429 PROTEIN"/>
    <property type="match status" value="1"/>
</dbReference>
<dbReference type="PANTHER" id="PTHR38133">
    <property type="entry name" value="SLR1429 PROTEIN"/>
    <property type="match status" value="1"/>
</dbReference>
<organism evidence="3 4">
    <name type="scientific">Nocardioides bigeumensis</name>
    <dbReference type="NCBI Taxonomy" id="433657"/>
    <lineage>
        <taxon>Bacteria</taxon>
        <taxon>Bacillati</taxon>
        <taxon>Actinomycetota</taxon>
        <taxon>Actinomycetes</taxon>
        <taxon>Propionibacteriales</taxon>
        <taxon>Nocardioidaceae</taxon>
        <taxon>Nocardioides</taxon>
    </lineage>
</organism>
<dbReference type="EMBL" id="BAAAQQ010000013">
    <property type="protein sequence ID" value="GAA2132839.1"/>
    <property type="molecule type" value="Genomic_DNA"/>
</dbReference>
<dbReference type="PROSITE" id="PS50966">
    <property type="entry name" value="ZF_SWIM"/>
    <property type="match status" value="1"/>
</dbReference>
<keyword evidence="1" id="KW-0479">Metal-binding</keyword>
<sequence length="223" mass="23924">MSPIHRRQAARRGAARASTWWGKAWVRAVEESAYAEEDLRAARTLARSGRLGPIAVDRGTIGCTVVGEETMPAVVGSLELLPDRALDALVDLVAAEAGRIAALLAGDLPLRLVEHAEEVGVELLPYSGEFSWGCTCDAWLDPCRHALAVGYQLAWLVDADPFVLLGLRGLPRDDLLARLHARGSASPQQDSAPDDVEIAYDAALRARRALQLLAAGAPIDHLL</sequence>
<feature type="domain" description="SWIM-type" evidence="2">
    <location>
        <begin position="119"/>
        <end position="154"/>
    </location>
</feature>
<proteinExistence type="predicted"/>
<reference evidence="4" key="1">
    <citation type="journal article" date="2019" name="Int. J. Syst. Evol. Microbiol.">
        <title>The Global Catalogue of Microorganisms (GCM) 10K type strain sequencing project: providing services to taxonomists for standard genome sequencing and annotation.</title>
        <authorList>
            <consortium name="The Broad Institute Genomics Platform"/>
            <consortium name="The Broad Institute Genome Sequencing Center for Infectious Disease"/>
            <person name="Wu L."/>
            <person name="Ma J."/>
        </authorList>
    </citation>
    <scope>NUCLEOTIDE SEQUENCE [LARGE SCALE GENOMIC DNA]</scope>
    <source>
        <strain evidence="4">JCM 16021</strain>
    </source>
</reference>
<protein>
    <recommendedName>
        <fullName evidence="2">SWIM-type domain-containing protein</fullName>
    </recommendedName>
</protein>
<name>A0ABP5KL96_9ACTN</name>
<gene>
    <name evidence="3" type="ORF">GCM10009843_37760</name>
</gene>
<evidence type="ECO:0000259" key="2">
    <source>
        <dbReference type="PROSITE" id="PS50966"/>
    </source>
</evidence>
<keyword evidence="1" id="KW-0863">Zinc-finger</keyword>
<dbReference type="InterPro" id="IPR007527">
    <property type="entry name" value="Znf_SWIM"/>
</dbReference>
<keyword evidence="1" id="KW-0862">Zinc</keyword>
<comment type="caution">
    <text evidence="3">The sequence shown here is derived from an EMBL/GenBank/DDBJ whole genome shotgun (WGS) entry which is preliminary data.</text>
</comment>
<keyword evidence="4" id="KW-1185">Reference proteome</keyword>
<evidence type="ECO:0000313" key="4">
    <source>
        <dbReference type="Proteomes" id="UP001500575"/>
    </source>
</evidence>
<evidence type="ECO:0000313" key="3">
    <source>
        <dbReference type="EMBL" id="GAA2132839.1"/>
    </source>
</evidence>
<evidence type="ECO:0000256" key="1">
    <source>
        <dbReference type="PROSITE-ProRule" id="PRU00325"/>
    </source>
</evidence>
<dbReference type="RefSeq" id="WP_344305378.1">
    <property type="nucleotide sequence ID" value="NZ_BAAAQQ010000013.1"/>
</dbReference>
<accession>A0ABP5KL96</accession>
<dbReference type="Proteomes" id="UP001500575">
    <property type="component" value="Unassembled WGS sequence"/>
</dbReference>